<dbReference type="RefSeq" id="WP_121892852.1">
    <property type="nucleotide sequence ID" value="NZ_PENI01000023.1"/>
</dbReference>
<dbReference type="OrthoDB" id="9779763at2"/>
<evidence type="ECO:0000256" key="1">
    <source>
        <dbReference type="ARBA" id="ARBA00007673"/>
    </source>
</evidence>
<dbReference type="PANTHER" id="PTHR43709:SF2">
    <property type="entry name" value="DUF453 DOMAIN PROTEIN (AFU_ORTHOLOGUE AFUA_6G00360)"/>
    <property type="match status" value="1"/>
</dbReference>
<reference evidence="3 4" key="1">
    <citation type="submission" date="2017-11" db="EMBL/GenBank/DDBJ databases">
        <title>Draft genome of actinobacteria isolated from guarana (Paullinia cupana (Mart.) Ducke.</title>
        <authorList>
            <person name="Siqueira K.A."/>
            <person name="Liotti R.G."/>
            <person name="Mendes T.A.O."/>
            <person name="Soares M.A."/>
        </authorList>
    </citation>
    <scope>NUCLEOTIDE SEQUENCE [LARGE SCALE GENOMIC DNA]</scope>
    <source>
        <strain evidence="3 4">193</strain>
    </source>
</reference>
<dbReference type="GO" id="GO:0016853">
    <property type="term" value="F:isomerase activity"/>
    <property type="evidence" value="ECO:0007669"/>
    <property type="project" value="UniProtKB-KW"/>
</dbReference>
<proteinExistence type="inferred from homology"/>
<evidence type="ECO:0000313" key="3">
    <source>
        <dbReference type="EMBL" id="RMB82333.1"/>
    </source>
</evidence>
<keyword evidence="4" id="KW-1185">Reference proteome</keyword>
<sequence>MRAYWVTGAVCTAVAARLPGSVPNEAATRAVSGGLFRVRHPAGALDVEADVDGTTPKVRRAAQPQTARRLMDGVVRLPAG</sequence>
<dbReference type="PANTHER" id="PTHR43709">
    <property type="entry name" value="ACONITATE ISOMERASE-RELATED"/>
    <property type="match status" value="1"/>
</dbReference>
<evidence type="ECO:0000256" key="2">
    <source>
        <dbReference type="ARBA" id="ARBA00023235"/>
    </source>
</evidence>
<dbReference type="EMBL" id="PENI01000023">
    <property type="protein sequence ID" value="RMB82333.1"/>
    <property type="molecule type" value="Genomic_DNA"/>
</dbReference>
<dbReference type="Gene3D" id="3.10.310.10">
    <property type="entry name" value="Diaminopimelate Epimerase, Chain A, domain 1"/>
    <property type="match status" value="1"/>
</dbReference>
<dbReference type="Proteomes" id="UP000270471">
    <property type="component" value="Unassembled WGS sequence"/>
</dbReference>
<keyword evidence="2" id="KW-0413">Isomerase</keyword>
<dbReference type="InterPro" id="IPR007400">
    <property type="entry name" value="PrpF-like"/>
</dbReference>
<dbReference type="SUPFAM" id="SSF54506">
    <property type="entry name" value="Diaminopimelate epimerase-like"/>
    <property type="match status" value="1"/>
</dbReference>
<accession>A0A3M0I6E3</accession>
<name>A0A3M0I6E3_9ACTN</name>
<comment type="caution">
    <text evidence="3">The sequence shown here is derived from an EMBL/GenBank/DDBJ whole genome shotgun (WGS) entry which is preliminary data.</text>
</comment>
<protein>
    <submittedName>
        <fullName evidence="3">Uncharacterized protein</fullName>
    </submittedName>
</protein>
<gene>
    <name evidence="3" type="ORF">CTZ28_29805</name>
</gene>
<dbReference type="Pfam" id="PF04303">
    <property type="entry name" value="PrpF"/>
    <property type="match status" value="1"/>
</dbReference>
<evidence type="ECO:0000313" key="4">
    <source>
        <dbReference type="Proteomes" id="UP000270471"/>
    </source>
</evidence>
<dbReference type="AlphaFoldDB" id="A0A3M0I6E3"/>
<organism evidence="3 4">
    <name type="scientific">Streptomyces shenzhenensis</name>
    <dbReference type="NCBI Taxonomy" id="943815"/>
    <lineage>
        <taxon>Bacteria</taxon>
        <taxon>Bacillati</taxon>
        <taxon>Actinomycetota</taxon>
        <taxon>Actinomycetes</taxon>
        <taxon>Kitasatosporales</taxon>
        <taxon>Streptomycetaceae</taxon>
        <taxon>Streptomyces</taxon>
    </lineage>
</organism>
<comment type="similarity">
    <text evidence="1">Belongs to the PrpF family.</text>
</comment>